<proteinExistence type="predicted"/>
<accession>A0A1X1ZUX8</accession>
<evidence type="ECO:0000313" key="2">
    <source>
        <dbReference type="EMBL" id="ORW27808.1"/>
    </source>
</evidence>
<keyword evidence="1" id="KW-0732">Signal</keyword>
<name>A0A1X1ZUX8_9MYCO</name>
<evidence type="ECO:0000313" key="3">
    <source>
        <dbReference type="Proteomes" id="UP000193529"/>
    </source>
</evidence>
<dbReference type="Proteomes" id="UP000193529">
    <property type="component" value="Unassembled WGS sequence"/>
</dbReference>
<organism evidence="2 3">
    <name type="scientific">Mycobacterium palustre</name>
    <dbReference type="NCBI Taxonomy" id="153971"/>
    <lineage>
        <taxon>Bacteria</taxon>
        <taxon>Bacillati</taxon>
        <taxon>Actinomycetota</taxon>
        <taxon>Actinomycetes</taxon>
        <taxon>Mycobacteriales</taxon>
        <taxon>Mycobacteriaceae</taxon>
        <taxon>Mycobacterium</taxon>
        <taxon>Mycobacterium simiae complex</taxon>
    </lineage>
</organism>
<protein>
    <submittedName>
        <fullName evidence="2">Uncharacterized protein</fullName>
    </submittedName>
</protein>
<feature type="signal peptide" evidence="1">
    <location>
        <begin position="1"/>
        <end position="31"/>
    </location>
</feature>
<reference evidence="2 3" key="1">
    <citation type="submission" date="2016-01" db="EMBL/GenBank/DDBJ databases">
        <title>The new phylogeny of the genus Mycobacterium.</title>
        <authorList>
            <person name="Tarcisio F."/>
            <person name="Conor M."/>
            <person name="Antonella G."/>
            <person name="Elisabetta G."/>
            <person name="Giulia F.S."/>
            <person name="Sara T."/>
            <person name="Anna F."/>
            <person name="Clotilde B."/>
            <person name="Roberto B."/>
            <person name="Veronica D.S."/>
            <person name="Fabio R."/>
            <person name="Monica P."/>
            <person name="Olivier J."/>
            <person name="Enrico T."/>
            <person name="Nicola S."/>
        </authorList>
    </citation>
    <scope>NUCLEOTIDE SEQUENCE [LARGE SCALE GENOMIC DNA]</scope>
    <source>
        <strain evidence="2 3">DSM 44572</strain>
    </source>
</reference>
<comment type="caution">
    <text evidence="2">The sequence shown here is derived from an EMBL/GenBank/DDBJ whole genome shotgun (WGS) entry which is preliminary data.</text>
</comment>
<gene>
    <name evidence="2" type="ORF">AWC19_02855</name>
</gene>
<feature type="chain" id="PRO_5012123165" evidence="1">
    <location>
        <begin position="32"/>
        <end position="88"/>
    </location>
</feature>
<dbReference type="AlphaFoldDB" id="A0A1X1ZUX8"/>
<keyword evidence="3" id="KW-1185">Reference proteome</keyword>
<evidence type="ECO:0000256" key="1">
    <source>
        <dbReference type="SAM" id="SignalP"/>
    </source>
</evidence>
<dbReference type="EMBL" id="LQPJ01000070">
    <property type="protein sequence ID" value="ORW27808.1"/>
    <property type="molecule type" value="Genomic_DNA"/>
</dbReference>
<sequence length="88" mass="9015">MAVIVRMAAGGLLAGSMGLLALAAGTGTAQAQPDTAAPPAPPIEELLTESLVTQTPSLFTIPADRGRPSEVNWDGVGMYCQNLYIKCG</sequence>